<evidence type="ECO:0000259" key="9">
    <source>
        <dbReference type="Pfam" id="PF12704"/>
    </source>
</evidence>
<evidence type="ECO:0000256" key="1">
    <source>
        <dbReference type="ARBA" id="ARBA00004651"/>
    </source>
</evidence>
<protein>
    <submittedName>
        <fullName evidence="10">ABC-type antimicrobial peptide transport system permease component</fullName>
    </submittedName>
</protein>
<keyword evidence="2" id="KW-1003">Cell membrane</keyword>
<evidence type="ECO:0000256" key="2">
    <source>
        <dbReference type="ARBA" id="ARBA00022475"/>
    </source>
</evidence>
<comment type="similarity">
    <text evidence="6">Belongs to the ABC-4 integral membrane protein family.</text>
</comment>
<dbReference type="EMBL" id="NKXO01000012">
    <property type="protein sequence ID" value="PKQ69998.1"/>
    <property type="molecule type" value="Genomic_DNA"/>
</dbReference>
<dbReference type="InterPro" id="IPR050250">
    <property type="entry name" value="Macrolide_Exporter_MacB"/>
</dbReference>
<sequence>MLLLTRLIWESFSFALQALRANLLRTVLSLLGVTIGIFAIITIFTVVDSLERSIRQSLAFLGDKVIYVQKWPWIFGPDYPWWRYINRPVANLEEMKFLEENLKTASGVALYVVRPNATAKYLGNSMEGVSVIGATYGYSKVSEVKIREGRYFSQKEVEAGRNIVLIGDEVAKKLFTGQNPLGKEIRVKGQKFTIIGVMEREGENFLGAPRRDIQCIIPYGAFTRMYKISIFGIQPTISLKGFDEDKDLMNLEAETRSLMRIKRGLKPKDEDNFALNRPEMIAREVSSIFGVISFAGAIIGSFAILVGVFGIANIMFVSVKERTHIIGIQKALGAKNYFILFQFLFEAIFLSLIGGAIGIGLVFLITLIPQESLELQMSLKNILVGFSVSAMAGLIAGIIPAWNASTLDPVEAIRSK</sequence>
<comment type="caution">
    <text evidence="10">The sequence shown here is derived from an EMBL/GenBank/DDBJ whole genome shotgun (WGS) entry which is preliminary data.</text>
</comment>
<dbReference type="InterPro" id="IPR025857">
    <property type="entry name" value="MacB_PCD"/>
</dbReference>
<feature type="domain" description="MacB-like periplasmic core" evidence="9">
    <location>
        <begin position="26"/>
        <end position="226"/>
    </location>
</feature>
<feature type="transmembrane region" description="Helical" evidence="7">
    <location>
        <begin position="287"/>
        <end position="317"/>
    </location>
</feature>
<evidence type="ECO:0000256" key="5">
    <source>
        <dbReference type="ARBA" id="ARBA00023136"/>
    </source>
</evidence>
<feature type="domain" description="ABC3 transporter permease C-terminal" evidence="8">
    <location>
        <begin position="298"/>
        <end position="409"/>
    </location>
</feature>
<accession>A0A2N3IIB5</accession>
<dbReference type="PANTHER" id="PTHR30572">
    <property type="entry name" value="MEMBRANE COMPONENT OF TRANSPORTER-RELATED"/>
    <property type="match status" value="1"/>
</dbReference>
<dbReference type="OrthoDB" id="9770036at2"/>
<proteinExistence type="inferred from homology"/>
<dbReference type="Pfam" id="PF02687">
    <property type="entry name" value="FtsX"/>
    <property type="match status" value="1"/>
</dbReference>
<comment type="subcellular location">
    <subcellularLocation>
        <location evidence="1">Cell membrane</location>
        <topology evidence="1">Multi-pass membrane protein</topology>
    </subcellularLocation>
</comment>
<evidence type="ECO:0000256" key="6">
    <source>
        <dbReference type="ARBA" id="ARBA00038076"/>
    </source>
</evidence>
<dbReference type="Proteomes" id="UP000233387">
    <property type="component" value="Unassembled WGS sequence"/>
</dbReference>
<keyword evidence="4 7" id="KW-1133">Transmembrane helix</keyword>
<feature type="transmembrane region" description="Helical" evidence="7">
    <location>
        <begin position="27"/>
        <end position="47"/>
    </location>
</feature>
<dbReference type="PANTHER" id="PTHR30572:SF4">
    <property type="entry name" value="ABC TRANSPORTER PERMEASE YTRF"/>
    <property type="match status" value="1"/>
</dbReference>
<reference evidence="10 11" key="1">
    <citation type="submission" date="2017-06" db="EMBL/GenBank/DDBJ databases">
        <title>Raineya orbicola gen. nov., sp. nov. a slightly thermophilic bacterium of the phylum Bacteroidetes and the description of Raineyaceae fam. nov.</title>
        <authorList>
            <person name="Albuquerque L."/>
            <person name="Polonia A.R.M."/>
            <person name="Barroso C."/>
            <person name="Froufe H.J.C."/>
            <person name="Lage O."/>
            <person name="Lobo-Da-Cunha A."/>
            <person name="Egas C."/>
            <person name="Da Costa M.S."/>
        </authorList>
    </citation>
    <scope>NUCLEOTIDE SEQUENCE [LARGE SCALE GENOMIC DNA]</scope>
    <source>
        <strain evidence="10 11">SPSPC-11</strain>
    </source>
</reference>
<dbReference type="GO" id="GO:0022857">
    <property type="term" value="F:transmembrane transporter activity"/>
    <property type="evidence" value="ECO:0007669"/>
    <property type="project" value="TreeGrafter"/>
</dbReference>
<evidence type="ECO:0000256" key="4">
    <source>
        <dbReference type="ARBA" id="ARBA00022989"/>
    </source>
</evidence>
<evidence type="ECO:0000256" key="3">
    <source>
        <dbReference type="ARBA" id="ARBA00022692"/>
    </source>
</evidence>
<name>A0A2N3IIB5_9BACT</name>
<evidence type="ECO:0000313" key="11">
    <source>
        <dbReference type="Proteomes" id="UP000233387"/>
    </source>
</evidence>
<evidence type="ECO:0000259" key="8">
    <source>
        <dbReference type="Pfam" id="PF02687"/>
    </source>
</evidence>
<organism evidence="10 11">
    <name type="scientific">Raineya orbicola</name>
    <dbReference type="NCBI Taxonomy" id="2016530"/>
    <lineage>
        <taxon>Bacteria</taxon>
        <taxon>Pseudomonadati</taxon>
        <taxon>Bacteroidota</taxon>
        <taxon>Cytophagia</taxon>
        <taxon>Cytophagales</taxon>
        <taxon>Raineyaceae</taxon>
        <taxon>Raineya</taxon>
    </lineage>
</organism>
<keyword evidence="5 7" id="KW-0472">Membrane</keyword>
<dbReference type="AlphaFoldDB" id="A0A2N3IIB5"/>
<feature type="transmembrane region" description="Helical" evidence="7">
    <location>
        <begin position="381"/>
        <end position="402"/>
    </location>
</feature>
<keyword evidence="11" id="KW-1185">Reference proteome</keyword>
<keyword evidence="3 7" id="KW-0812">Transmembrane</keyword>
<gene>
    <name evidence="10" type="ORF">Rain11_0935</name>
</gene>
<dbReference type="RefSeq" id="WP_101358203.1">
    <property type="nucleotide sequence ID" value="NZ_NKXO01000012.1"/>
</dbReference>
<feature type="transmembrane region" description="Helical" evidence="7">
    <location>
        <begin position="337"/>
        <end position="369"/>
    </location>
</feature>
<dbReference type="Pfam" id="PF12704">
    <property type="entry name" value="MacB_PCD"/>
    <property type="match status" value="1"/>
</dbReference>
<dbReference type="InterPro" id="IPR003838">
    <property type="entry name" value="ABC3_permease_C"/>
</dbReference>
<dbReference type="GO" id="GO:0005886">
    <property type="term" value="C:plasma membrane"/>
    <property type="evidence" value="ECO:0007669"/>
    <property type="project" value="UniProtKB-SubCell"/>
</dbReference>
<evidence type="ECO:0000313" key="10">
    <source>
        <dbReference type="EMBL" id="PKQ69998.1"/>
    </source>
</evidence>
<evidence type="ECO:0000256" key="7">
    <source>
        <dbReference type="SAM" id="Phobius"/>
    </source>
</evidence>